<dbReference type="PROSITE" id="PS51257">
    <property type="entry name" value="PROKAR_LIPOPROTEIN"/>
    <property type="match status" value="1"/>
</dbReference>
<dbReference type="AlphaFoldDB" id="A0A4Q9GSA8"/>
<reference evidence="3" key="1">
    <citation type="submission" date="2019-02" db="EMBL/GenBank/DDBJ databases">
        <title>Glaciihabitans arcticus sp. nov., a psychrotolerant bacterium isolated from polar soil.</title>
        <authorList>
            <person name="Dahal R.H."/>
        </authorList>
    </citation>
    <scope>NUCLEOTIDE SEQUENCE [LARGE SCALE GENOMIC DNA]</scope>
    <source>
        <strain evidence="3">RP-3-7</strain>
    </source>
</reference>
<keyword evidence="3" id="KW-1185">Reference proteome</keyword>
<dbReference type="RefSeq" id="WP_130980088.1">
    <property type="nucleotide sequence ID" value="NZ_SISG01000001.1"/>
</dbReference>
<evidence type="ECO:0000313" key="3">
    <source>
        <dbReference type="Proteomes" id="UP000294194"/>
    </source>
</evidence>
<dbReference type="EMBL" id="SISG01000001">
    <property type="protein sequence ID" value="TBN55977.1"/>
    <property type="molecule type" value="Genomic_DNA"/>
</dbReference>
<protein>
    <recommendedName>
        <fullName evidence="4">DUF3558 domain-containing protein</fullName>
    </recommendedName>
</protein>
<keyword evidence="1" id="KW-0732">Signal</keyword>
<accession>A0A4Q9GSA8</accession>
<gene>
    <name evidence="2" type="ORF">EYE40_00390</name>
</gene>
<name>A0A4Q9GSA8_9MICO</name>
<dbReference type="Proteomes" id="UP000294194">
    <property type="component" value="Unassembled WGS sequence"/>
</dbReference>
<evidence type="ECO:0000313" key="2">
    <source>
        <dbReference type="EMBL" id="TBN55977.1"/>
    </source>
</evidence>
<evidence type="ECO:0000256" key="1">
    <source>
        <dbReference type="SAM" id="SignalP"/>
    </source>
</evidence>
<sequence>MKQRAVPILVAVAILGMTACAPSAPDRVVKKPTVPVVVPAPTPTPFDFDPATVPDIAFGGDCAALFTGAELSALIGATVPDPKGGLADLAGASRILTQNGGMDCAWGDLAASDEALRVYATVIPHAAIPEAAAASDCRLEGLPEERYGTCDFTILSGGLALARKLTLDVGSTKSKAISALAEMSDAFAAKTAAVTVPGVRMPTAGAWPLSVDCDDLEASVNLTALFDMGSPVVTTGGNAPLTFSATDSLAEGHGWTSCTWDTVRPAGSRNGVDIVGVQVFADSAWIAKYLTSYGAVSELKFAGADRAVLLSRPSVEGNADRIWVFSGSNAMEIGTDEGPLSELYPAVPKLLAALNELR</sequence>
<organism evidence="2 3">
    <name type="scientific">Glaciihabitans arcticus</name>
    <dbReference type="NCBI Taxonomy" id="2668039"/>
    <lineage>
        <taxon>Bacteria</taxon>
        <taxon>Bacillati</taxon>
        <taxon>Actinomycetota</taxon>
        <taxon>Actinomycetes</taxon>
        <taxon>Micrococcales</taxon>
        <taxon>Microbacteriaceae</taxon>
        <taxon>Glaciihabitans</taxon>
    </lineage>
</organism>
<evidence type="ECO:0008006" key="4">
    <source>
        <dbReference type="Google" id="ProtNLM"/>
    </source>
</evidence>
<comment type="caution">
    <text evidence="2">The sequence shown here is derived from an EMBL/GenBank/DDBJ whole genome shotgun (WGS) entry which is preliminary data.</text>
</comment>
<proteinExistence type="predicted"/>
<feature type="chain" id="PRO_5038555777" description="DUF3558 domain-containing protein" evidence="1">
    <location>
        <begin position="24"/>
        <end position="358"/>
    </location>
</feature>
<feature type="signal peptide" evidence="1">
    <location>
        <begin position="1"/>
        <end position="23"/>
    </location>
</feature>